<comment type="caution">
    <text evidence="1">The sequence shown here is derived from an EMBL/GenBank/DDBJ whole genome shotgun (WGS) entry which is preliminary data.</text>
</comment>
<organism evidence="1 2">
    <name type="scientific">Xylaria curta</name>
    <dbReference type="NCBI Taxonomy" id="42375"/>
    <lineage>
        <taxon>Eukaryota</taxon>
        <taxon>Fungi</taxon>
        <taxon>Dikarya</taxon>
        <taxon>Ascomycota</taxon>
        <taxon>Pezizomycotina</taxon>
        <taxon>Sordariomycetes</taxon>
        <taxon>Xylariomycetidae</taxon>
        <taxon>Xylariales</taxon>
        <taxon>Xylariaceae</taxon>
        <taxon>Xylaria</taxon>
    </lineage>
</organism>
<gene>
    <name evidence="1" type="ORF">NUW58_g1700</name>
</gene>
<accession>A0ACC1PJ50</accession>
<evidence type="ECO:0000313" key="2">
    <source>
        <dbReference type="Proteomes" id="UP001143856"/>
    </source>
</evidence>
<keyword evidence="2" id="KW-1185">Reference proteome</keyword>
<name>A0ACC1PJ50_9PEZI</name>
<protein>
    <submittedName>
        <fullName evidence="1">Uncharacterized protein</fullName>
    </submittedName>
</protein>
<evidence type="ECO:0000313" key="1">
    <source>
        <dbReference type="EMBL" id="KAJ2993910.1"/>
    </source>
</evidence>
<sequence length="1394" mass="158435">MIEYLLGPAIVHIRPDPAVHQSRGSRSSWEMSNQNPKNRIDSVKEGKADWRIFRADFVRGKMSAVPVFAIGRPPLRVDVVFGPKVDLEADTWTRPLVSKLSTMVQTSGSSRSFLAEHVAAALGYWTRRTPGFQEQYLGLPFGSRIVVINLAQDIRLMEIGFDPDHRPELEWSSIQDLRSMWHFPPEIWPPNINIEELELISEIHDSITLVSLRGSPGTQYIFKASTSSTSYMYHELKQLLLLGEHPNIVNGPLYLVTSRVNFGNKEGVCGFLLEHYPLGNLAQALRPGSDIQQSIGLQTKFRWGMQIGNALLHVCSSPVRYFSDLKLENVVLKENDGRYDAVLIDFEQRGAWFSWSPPEINKITHLAYLASRTTARHIPVEVREKYKRFLDTHLVDWNRFLRRRRQKYDNPDTGYNVSWRALDGEEREKAMIFMFGRLLWCIFEVQASANAAQFLGAEVFREWDPRYRFPRFEHTPLEIQQLINQCTHDAPEWSGKLRCIERYGDVVYSLGRSPAQGGTPASKAETVKCLKRWWSDELEDAEKYVVERSRNPDQCEAIRQAKRRPSIAEVVRQLRRFGESYDFRLARPSRSRLISISDSGMLRVCGSSTLDLLLPSRRTHVLLQRAHMEHGQVGDEKGGISWRLTGGIHRSVGSWGMSAGLWARGFAVFRGAKVIDSVWMECVKDRQHHCESSDSKGKQSGHGNLLSNLEGANGLAADLKASLDLIAHRGPDDSGIWISENEKVGLAHCRLSINDLSSAGRQPLHSCDSQIHAVVNGEIYDYDRLRYECETVHSYPFQSDSDSELVLALYKIHGAPDFLTHLRGEFAFVLYDNRAEVQRVIAARDRYGIKPLVYTRIRSKLLIASEAKAFLPLGWKPRWDVRAIADAGWMFDNRTLFRGVRKVLPGHYLDITERDGVQQVKYWDAEYEDKGTSETRTIDEMVSGVRERLVESIRLRLRADVPVGVYLSGGIDSSAIAGIVTELARKEKVKVGNEEVSSITCFSVGFPETSGFDESSIAERTAAWLGVNIIKKTITEEILAENFADAVFHCEHHHYDLNFVAKFALSTLPREHGVKVVLTGEGADEHFAGYAHLFLEFLREADEALADFSQSQDGELRGDLFEAVEREMKGLWRHHGATVYEDKPTPEHISSVAATATSDNLLAWHPTTTLFSPWLQSLQGDYDCRRTVLNSHTNDIHSKMRSQWHPLHTAMYMWNKNALANVLLSCLGDRMEMAHSIEARPPFLDHHLTEYVNRLPPSVKVRYAAESKNSELGPIWTESTSALQSLNEKWILRQAVRPYITDELYKRKKHPFSAPTRWAKNGPLHRMFQALLTRQAVEQLGFVDYATIEQAMDIAWGEKADVKSFRLLLYCGGWVVLSQRIGIIKANVSDWEAT</sequence>
<reference evidence="1" key="1">
    <citation type="submission" date="2022-10" db="EMBL/GenBank/DDBJ databases">
        <title>Genome Sequence of Xylaria curta.</title>
        <authorList>
            <person name="Buettner E."/>
        </authorList>
    </citation>
    <scope>NUCLEOTIDE SEQUENCE</scope>
    <source>
        <strain evidence="1">Babe10</strain>
    </source>
</reference>
<proteinExistence type="predicted"/>
<dbReference type="EMBL" id="JAPDGR010000195">
    <property type="protein sequence ID" value="KAJ2993910.1"/>
    <property type="molecule type" value="Genomic_DNA"/>
</dbReference>
<dbReference type="Proteomes" id="UP001143856">
    <property type="component" value="Unassembled WGS sequence"/>
</dbReference>